<dbReference type="SUPFAM" id="SSF53271">
    <property type="entry name" value="PRTase-like"/>
    <property type="match status" value="1"/>
</dbReference>
<keyword evidence="7" id="KW-0004">4Fe-4S</keyword>
<dbReference type="GO" id="GO:0009113">
    <property type="term" value="P:purine nucleobase biosynthetic process"/>
    <property type="evidence" value="ECO:0007669"/>
    <property type="project" value="UniProtKB-UniRule"/>
</dbReference>
<proteinExistence type="inferred from homology"/>
<feature type="binding site" evidence="7 11">
    <location>
        <position position="228"/>
    </location>
    <ligand>
        <name>[4Fe-4S] cluster</name>
        <dbReference type="ChEBI" id="CHEBI:49883"/>
    </ligand>
</feature>
<evidence type="ECO:0000256" key="6">
    <source>
        <dbReference type="ARBA" id="ARBA00022962"/>
    </source>
</evidence>
<feature type="domain" description="Glutamine amidotransferase type-2" evidence="12">
    <location>
        <begin position="2"/>
        <end position="213"/>
    </location>
</feature>
<evidence type="ECO:0000256" key="4">
    <source>
        <dbReference type="ARBA" id="ARBA00022679"/>
    </source>
</evidence>
<keyword evidence="7 11" id="KW-0408">Iron</keyword>
<comment type="similarity">
    <text evidence="2 7 8">In the C-terminal section; belongs to the purine/pyrimidine phosphoribosyltransferase family.</text>
</comment>
<evidence type="ECO:0000256" key="1">
    <source>
        <dbReference type="ARBA" id="ARBA00005209"/>
    </source>
</evidence>
<dbReference type="InterPro" id="IPR000836">
    <property type="entry name" value="PRTase_dom"/>
</dbReference>
<keyword evidence="5 7" id="KW-0658">Purine biosynthesis</keyword>
<keyword evidence="4 7" id="KW-0808">Transferase</keyword>
<keyword evidence="14" id="KW-1185">Reference proteome</keyword>
<evidence type="ECO:0000256" key="8">
    <source>
        <dbReference type="PIRNR" id="PIRNR000485"/>
    </source>
</evidence>
<evidence type="ECO:0000256" key="9">
    <source>
        <dbReference type="PIRSR" id="PIRSR000485-1"/>
    </source>
</evidence>
<keyword evidence="7 10" id="KW-0460">Magnesium</keyword>
<evidence type="ECO:0000256" key="10">
    <source>
        <dbReference type="PIRSR" id="PIRSR000485-2"/>
    </source>
</evidence>
<dbReference type="SUPFAM" id="SSF56235">
    <property type="entry name" value="N-terminal nucleophile aminohydrolases (Ntn hydrolases)"/>
    <property type="match status" value="1"/>
</dbReference>
<keyword evidence="3 7" id="KW-0328">Glycosyltransferase</keyword>
<dbReference type="EMBL" id="JACHEX010000002">
    <property type="protein sequence ID" value="MBB6062665.1"/>
    <property type="molecule type" value="Genomic_DNA"/>
</dbReference>
<keyword evidence="7 10" id="KW-0479">Metal-binding</keyword>
<dbReference type="PROSITE" id="PS51278">
    <property type="entry name" value="GATASE_TYPE_2"/>
    <property type="match status" value="1"/>
</dbReference>
<feature type="binding site" evidence="7 11">
    <location>
        <position position="424"/>
    </location>
    <ligand>
        <name>[4Fe-4S] cluster</name>
        <dbReference type="ChEBI" id="CHEBI:49883"/>
    </ligand>
</feature>
<feature type="binding site" evidence="7 10">
    <location>
        <position position="336"/>
    </location>
    <ligand>
        <name>Mg(2+)</name>
        <dbReference type="ChEBI" id="CHEBI:18420"/>
    </ligand>
</feature>
<dbReference type="InterPro" id="IPR005854">
    <property type="entry name" value="PurF"/>
</dbReference>
<feature type="binding site" evidence="7 11">
    <location>
        <position position="421"/>
    </location>
    <ligand>
        <name>[4Fe-4S] cluster</name>
        <dbReference type="ChEBI" id="CHEBI:49883"/>
    </ligand>
</feature>
<dbReference type="Pfam" id="PF13537">
    <property type="entry name" value="GATase_7"/>
    <property type="match status" value="1"/>
</dbReference>
<evidence type="ECO:0000256" key="5">
    <source>
        <dbReference type="ARBA" id="ARBA00022755"/>
    </source>
</evidence>
<feature type="binding site" evidence="7 10">
    <location>
        <position position="335"/>
    </location>
    <ligand>
        <name>Mg(2+)</name>
        <dbReference type="ChEBI" id="CHEBI:18420"/>
    </ligand>
</feature>
<dbReference type="GO" id="GO:0006189">
    <property type="term" value="P:'de novo' IMP biosynthetic process"/>
    <property type="evidence" value="ECO:0007669"/>
    <property type="project" value="UniProtKB-UniRule"/>
</dbReference>
<evidence type="ECO:0000259" key="12">
    <source>
        <dbReference type="PROSITE" id="PS51278"/>
    </source>
</evidence>
<feature type="binding site" evidence="7 10">
    <location>
        <position position="275"/>
    </location>
    <ligand>
        <name>Mg(2+)</name>
        <dbReference type="ChEBI" id="CHEBI:18420"/>
    </ligand>
</feature>
<protein>
    <recommendedName>
        <fullName evidence="7">Amidophosphoribosyltransferase</fullName>
        <shortName evidence="7">ATase</shortName>
        <ecNumber evidence="7">2.4.2.14</ecNumber>
    </recommendedName>
    <alternativeName>
        <fullName evidence="7">Glutamine phosphoribosylpyrophosphate amidotransferase</fullName>
        <shortName evidence="7">GPATase</shortName>
    </alternativeName>
</protein>
<keyword evidence="7 11" id="KW-0411">Iron-sulfur</keyword>
<dbReference type="GO" id="GO:0000287">
    <property type="term" value="F:magnesium ion binding"/>
    <property type="evidence" value="ECO:0007669"/>
    <property type="project" value="UniProtKB-UniRule"/>
</dbReference>
<evidence type="ECO:0000256" key="7">
    <source>
        <dbReference type="HAMAP-Rule" id="MF_01931"/>
    </source>
</evidence>
<comment type="caution">
    <text evidence="13">The sequence shown here is derived from an EMBL/GenBank/DDBJ whole genome shotgun (WGS) entry which is preliminary data.</text>
</comment>
<comment type="catalytic activity">
    <reaction evidence="7 8">
        <text>5-phospho-beta-D-ribosylamine + L-glutamate + diphosphate = 5-phospho-alpha-D-ribose 1-diphosphate + L-glutamine + H2O</text>
        <dbReference type="Rhea" id="RHEA:14905"/>
        <dbReference type="ChEBI" id="CHEBI:15377"/>
        <dbReference type="ChEBI" id="CHEBI:29985"/>
        <dbReference type="ChEBI" id="CHEBI:33019"/>
        <dbReference type="ChEBI" id="CHEBI:58017"/>
        <dbReference type="ChEBI" id="CHEBI:58359"/>
        <dbReference type="ChEBI" id="CHEBI:58681"/>
        <dbReference type="EC" id="2.4.2.14"/>
    </reaction>
</comment>
<name>A0A841GKZ4_9BACT</name>
<organism evidence="13 14">
    <name type="scientific">Thermosipho japonicus</name>
    <dbReference type="NCBI Taxonomy" id="90323"/>
    <lineage>
        <taxon>Bacteria</taxon>
        <taxon>Thermotogati</taxon>
        <taxon>Thermotogota</taxon>
        <taxon>Thermotogae</taxon>
        <taxon>Thermotogales</taxon>
        <taxon>Fervidobacteriaceae</taxon>
        <taxon>Thermosipho</taxon>
    </lineage>
</organism>
<comment type="cofactor">
    <cofactor evidence="7 10">
        <name>Mg(2+)</name>
        <dbReference type="ChEBI" id="CHEBI:18420"/>
    </cofactor>
    <text evidence="7 10">Binds 1 Mg(2+) ion per subunit.</text>
</comment>
<evidence type="ECO:0000256" key="3">
    <source>
        <dbReference type="ARBA" id="ARBA00022676"/>
    </source>
</evidence>
<dbReference type="HAMAP" id="MF_01931">
    <property type="entry name" value="PurF"/>
    <property type="match status" value="1"/>
</dbReference>
<dbReference type="RefSeq" id="WP_184619307.1">
    <property type="nucleotide sequence ID" value="NZ_JACHEX010000002.1"/>
</dbReference>
<dbReference type="AlphaFoldDB" id="A0A841GKZ4"/>
<evidence type="ECO:0000256" key="11">
    <source>
        <dbReference type="PIRSR" id="PIRSR000485-3"/>
    </source>
</evidence>
<comment type="cofactor">
    <cofactor evidence="7 11">
        <name>[4Fe-4S] cluster</name>
        <dbReference type="ChEBI" id="CHEBI:49883"/>
    </cofactor>
    <text evidence="7 11">Binds 1 [4Fe-4S] cluster per subunit.</text>
</comment>
<accession>A0A841GKZ4</accession>
<dbReference type="PANTHER" id="PTHR11907">
    <property type="entry name" value="AMIDOPHOSPHORIBOSYLTRANSFERASE"/>
    <property type="match status" value="1"/>
</dbReference>
<dbReference type="Gene3D" id="3.40.50.2020">
    <property type="match status" value="1"/>
</dbReference>
<sequence length="431" mass="47758">MCGIAGVWNVEKSYNVLHDLLLGLQHRGQESVGIVLEDFKMIKSKGLVSQVLSESNFLPGNCGIGHVRYSTYGSNTEIQPLIGITSKGKFAIAHNGNIPDAESRINSLVEKGSVFNSTLDTEIFLHYISLAPYSDAILSIQWAFSRIPSAYSVVILGKDKLIAARDRFGFRPLFYGRYKNGYVIASEDSVLYSIGANQIVEVLPGEIVIFSDSGIEKVKYANTDVKFCSFEYIYFSRPDSNFLYGNVHRARYRMGEILFEESNMAGDIVIPILDSGFSGALGFSAASKIPIELGLMRNRYLGRSFIMPENREEIIRRKLVPIPEVIKDKEVIIIDDSIVRGTTMKQIVKMLKENGARKVKVGIHSPPVIGPCPYGIDTSRKNELIANQKSIGEILNEINADELHYLSVEGLKKAIGGDNLCLGCLNLNYPV</sequence>
<evidence type="ECO:0000313" key="14">
    <source>
        <dbReference type="Proteomes" id="UP000555828"/>
    </source>
</evidence>
<evidence type="ECO:0000256" key="2">
    <source>
        <dbReference type="ARBA" id="ARBA00010138"/>
    </source>
</evidence>
<feature type="binding site" evidence="7 11">
    <location>
        <position position="372"/>
    </location>
    <ligand>
        <name>[4Fe-4S] cluster</name>
        <dbReference type="ChEBI" id="CHEBI:49883"/>
    </ligand>
</feature>
<reference evidence="13 14" key="1">
    <citation type="submission" date="2020-08" db="EMBL/GenBank/DDBJ databases">
        <title>Genomic Encyclopedia of Type Strains, Phase IV (KMG-IV): sequencing the most valuable type-strain genomes for metagenomic binning, comparative biology and taxonomic classification.</title>
        <authorList>
            <person name="Goeker M."/>
        </authorList>
    </citation>
    <scope>NUCLEOTIDE SEQUENCE [LARGE SCALE GENOMIC DNA]</scope>
    <source>
        <strain evidence="13 14">DSM 13481</strain>
    </source>
</reference>
<feature type="active site" description="Nucleophile" evidence="7 9">
    <location>
        <position position="2"/>
    </location>
</feature>
<dbReference type="GO" id="GO:0051539">
    <property type="term" value="F:4 iron, 4 sulfur cluster binding"/>
    <property type="evidence" value="ECO:0007669"/>
    <property type="project" value="UniProtKB-KW"/>
</dbReference>
<dbReference type="Proteomes" id="UP000555828">
    <property type="component" value="Unassembled WGS sequence"/>
</dbReference>
<dbReference type="NCBIfam" id="TIGR01134">
    <property type="entry name" value="purF"/>
    <property type="match status" value="1"/>
</dbReference>
<dbReference type="UniPathway" id="UPA00074">
    <property type="reaction ID" value="UER00124"/>
</dbReference>
<comment type="pathway">
    <text evidence="1 7 8">Purine metabolism; IMP biosynthesis via de novo pathway; N(1)-(5-phospho-D-ribosyl)glycinamide from 5-phospho-alpha-D-ribose 1-diphosphate: step 1/2.</text>
</comment>
<dbReference type="InterPro" id="IPR029057">
    <property type="entry name" value="PRTase-like"/>
</dbReference>
<dbReference type="EC" id="2.4.2.14" evidence="7"/>
<keyword evidence="6 7" id="KW-0315">Glutamine amidotransferase</keyword>
<dbReference type="InterPro" id="IPR017932">
    <property type="entry name" value="GATase_2_dom"/>
</dbReference>
<dbReference type="GO" id="GO:0004044">
    <property type="term" value="F:amidophosphoribosyltransferase activity"/>
    <property type="evidence" value="ECO:0007669"/>
    <property type="project" value="UniProtKB-UniRule"/>
</dbReference>
<dbReference type="CDD" id="cd06223">
    <property type="entry name" value="PRTases_typeI"/>
    <property type="match status" value="1"/>
</dbReference>
<dbReference type="InterPro" id="IPR029055">
    <property type="entry name" value="Ntn_hydrolases_N"/>
</dbReference>
<comment type="function">
    <text evidence="7">Catalyzes the formation of phosphoribosylamine from phosphoribosylpyrophosphate (PRPP) and glutamine.</text>
</comment>
<dbReference type="Gene3D" id="3.60.20.10">
    <property type="entry name" value="Glutamine Phosphoribosylpyrophosphate, subunit 1, domain 1"/>
    <property type="match status" value="1"/>
</dbReference>
<gene>
    <name evidence="7" type="primary">purF</name>
    <name evidence="13" type="ORF">HNP65_001103</name>
</gene>
<dbReference type="PIRSF" id="PIRSF000485">
    <property type="entry name" value="Amd_phspho_trans"/>
    <property type="match status" value="1"/>
</dbReference>
<evidence type="ECO:0000313" key="13">
    <source>
        <dbReference type="EMBL" id="MBB6062665.1"/>
    </source>
</evidence>